<organism evidence="2 3">
    <name type="scientific">Digitaria exilis</name>
    <dbReference type="NCBI Taxonomy" id="1010633"/>
    <lineage>
        <taxon>Eukaryota</taxon>
        <taxon>Viridiplantae</taxon>
        <taxon>Streptophyta</taxon>
        <taxon>Embryophyta</taxon>
        <taxon>Tracheophyta</taxon>
        <taxon>Spermatophyta</taxon>
        <taxon>Magnoliopsida</taxon>
        <taxon>Liliopsida</taxon>
        <taxon>Poales</taxon>
        <taxon>Poaceae</taxon>
        <taxon>PACMAD clade</taxon>
        <taxon>Panicoideae</taxon>
        <taxon>Panicodae</taxon>
        <taxon>Paniceae</taxon>
        <taxon>Anthephorinae</taxon>
        <taxon>Digitaria</taxon>
    </lineage>
</organism>
<feature type="region of interest" description="Disordered" evidence="1">
    <location>
        <begin position="93"/>
        <end position="116"/>
    </location>
</feature>
<protein>
    <submittedName>
        <fullName evidence="2">Uncharacterized protein</fullName>
    </submittedName>
</protein>
<dbReference type="GO" id="GO:0005739">
    <property type="term" value="C:mitochondrion"/>
    <property type="evidence" value="ECO:0007669"/>
    <property type="project" value="TreeGrafter"/>
</dbReference>
<evidence type="ECO:0000313" key="3">
    <source>
        <dbReference type="Proteomes" id="UP000636709"/>
    </source>
</evidence>
<reference evidence="2" key="1">
    <citation type="submission" date="2020-07" db="EMBL/GenBank/DDBJ databases">
        <title>Genome sequence and genetic diversity analysis of an under-domesticated orphan crop, white fonio (Digitaria exilis).</title>
        <authorList>
            <person name="Bennetzen J.L."/>
            <person name="Chen S."/>
            <person name="Ma X."/>
            <person name="Wang X."/>
            <person name="Yssel A.E.J."/>
            <person name="Chaluvadi S.R."/>
            <person name="Johnson M."/>
            <person name="Gangashetty P."/>
            <person name="Hamidou F."/>
            <person name="Sanogo M.D."/>
            <person name="Zwaenepoel A."/>
            <person name="Wallace J."/>
            <person name="Van De Peer Y."/>
            <person name="Van Deynze A."/>
        </authorList>
    </citation>
    <scope>NUCLEOTIDE SEQUENCE</scope>
    <source>
        <tissue evidence="2">Leaves</tissue>
    </source>
</reference>
<feature type="compositionally biased region" description="Low complexity" evidence="1">
    <location>
        <begin position="105"/>
        <end position="115"/>
    </location>
</feature>
<comment type="caution">
    <text evidence="2">The sequence shown here is derived from an EMBL/GenBank/DDBJ whole genome shotgun (WGS) entry which is preliminary data.</text>
</comment>
<keyword evidence="3" id="KW-1185">Reference proteome</keyword>
<feature type="compositionally biased region" description="Polar residues" evidence="1">
    <location>
        <begin position="12"/>
        <end position="21"/>
    </location>
</feature>
<dbReference type="OrthoDB" id="1112931at2759"/>
<dbReference type="InterPro" id="IPR043459">
    <property type="entry name" value="NFD6/NOXY2-like"/>
</dbReference>
<dbReference type="AlphaFoldDB" id="A0A835BGA2"/>
<dbReference type="PANTHER" id="PTHR33156:SF2">
    <property type="entry name" value="OS01G0738000 PROTEIN"/>
    <property type="match status" value="1"/>
</dbReference>
<name>A0A835BGA2_9POAL</name>
<dbReference type="Proteomes" id="UP000636709">
    <property type="component" value="Unassembled WGS sequence"/>
</dbReference>
<dbReference type="PANTHER" id="PTHR33156">
    <property type="entry name" value="OS02G0230000 PROTEIN"/>
    <property type="match status" value="1"/>
</dbReference>
<accession>A0A835BGA2</accession>
<sequence>MSVLLKSANGAGEQQTSSIGRSSRFGLELRSARCQGVHGLRYRPGPPRPSARLQHIPDYPRRVLEEIAPPMAAAAGGARRALAALRSSSPSNLSARLSHQAASRSPELAAASLPRASRRRPAISRVPVAALGAVQGSLMPMHSATASALLTSMLGLKPGSWGWLSEGKF</sequence>
<gene>
    <name evidence="2" type="ORF">HU200_037265</name>
</gene>
<evidence type="ECO:0000313" key="2">
    <source>
        <dbReference type="EMBL" id="KAF8696358.1"/>
    </source>
</evidence>
<dbReference type="EMBL" id="JACEFO010001882">
    <property type="protein sequence ID" value="KAF8696358.1"/>
    <property type="molecule type" value="Genomic_DNA"/>
</dbReference>
<evidence type="ECO:0000256" key="1">
    <source>
        <dbReference type="SAM" id="MobiDB-lite"/>
    </source>
</evidence>
<feature type="region of interest" description="Disordered" evidence="1">
    <location>
        <begin position="1"/>
        <end position="25"/>
    </location>
</feature>
<proteinExistence type="predicted"/>